<keyword evidence="2" id="KW-1185">Reference proteome</keyword>
<dbReference type="EMBL" id="CM037014">
    <property type="protein sequence ID" value="KAH7687171.1"/>
    <property type="molecule type" value="Genomic_DNA"/>
</dbReference>
<accession>A0ACB7WHI0</accession>
<evidence type="ECO:0000313" key="1">
    <source>
        <dbReference type="EMBL" id="KAH7687171.1"/>
    </source>
</evidence>
<organism evidence="1 2">
    <name type="scientific">Dioscorea alata</name>
    <name type="common">Purple yam</name>
    <dbReference type="NCBI Taxonomy" id="55571"/>
    <lineage>
        <taxon>Eukaryota</taxon>
        <taxon>Viridiplantae</taxon>
        <taxon>Streptophyta</taxon>
        <taxon>Embryophyta</taxon>
        <taxon>Tracheophyta</taxon>
        <taxon>Spermatophyta</taxon>
        <taxon>Magnoliopsida</taxon>
        <taxon>Liliopsida</taxon>
        <taxon>Dioscoreales</taxon>
        <taxon>Dioscoreaceae</taxon>
        <taxon>Dioscorea</taxon>
    </lineage>
</organism>
<reference evidence="2" key="1">
    <citation type="journal article" date="2022" name="Nat. Commun.">
        <title>Chromosome evolution and the genetic basis of agronomically important traits in greater yam.</title>
        <authorList>
            <person name="Bredeson J.V."/>
            <person name="Lyons J.B."/>
            <person name="Oniyinde I.O."/>
            <person name="Okereke N.R."/>
            <person name="Kolade O."/>
            <person name="Nnabue I."/>
            <person name="Nwadili C.O."/>
            <person name="Hribova E."/>
            <person name="Parker M."/>
            <person name="Nwogha J."/>
            <person name="Shu S."/>
            <person name="Carlson J."/>
            <person name="Kariba R."/>
            <person name="Muthemba S."/>
            <person name="Knop K."/>
            <person name="Barton G.J."/>
            <person name="Sherwood A.V."/>
            <person name="Lopez-Montes A."/>
            <person name="Asiedu R."/>
            <person name="Jamnadass R."/>
            <person name="Muchugi A."/>
            <person name="Goodstein D."/>
            <person name="Egesi C.N."/>
            <person name="Featherston J."/>
            <person name="Asfaw A."/>
            <person name="Simpson G.G."/>
            <person name="Dolezel J."/>
            <person name="Hendre P.S."/>
            <person name="Van Deynze A."/>
            <person name="Kumar P.L."/>
            <person name="Obidiegwu J.E."/>
            <person name="Bhattacharjee R."/>
            <person name="Rokhsar D.S."/>
        </authorList>
    </citation>
    <scope>NUCLEOTIDE SEQUENCE [LARGE SCALE GENOMIC DNA]</scope>
    <source>
        <strain evidence="2">cv. TDa95/00328</strain>
    </source>
</reference>
<name>A0ACB7WHI0_DIOAL</name>
<comment type="caution">
    <text evidence="1">The sequence shown here is derived from an EMBL/GenBank/DDBJ whole genome shotgun (WGS) entry which is preliminary data.</text>
</comment>
<gene>
    <name evidence="1" type="ORF">IHE45_04G150800</name>
</gene>
<sequence length="47" mass="4908">MAIIRGFALAAAVSSSSPPLPWRRSSPLSPPCSLLRCDACFSGVDLC</sequence>
<evidence type="ECO:0000313" key="2">
    <source>
        <dbReference type="Proteomes" id="UP000827976"/>
    </source>
</evidence>
<proteinExistence type="predicted"/>
<dbReference type="Proteomes" id="UP000827976">
    <property type="component" value="Chromosome 4"/>
</dbReference>
<protein>
    <submittedName>
        <fullName evidence="1">Uncharacterized protein</fullName>
    </submittedName>
</protein>